<dbReference type="Proteomes" id="UP000018144">
    <property type="component" value="Unassembled WGS sequence"/>
</dbReference>
<dbReference type="EMBL" id="HF936612">
    <property type="protein sequence ID" value="CCX34729.1"/>
    <property type="molecule type" value="Genomic_DNA"/>
</dbReference>
<name>U4LSV3_PYROM</name>
<dbReference type="PANTHER" id="PTHR24305:SF85">
    <property type="entry name" value="P450, PUTATIVE (EUROFUNG)-RELATED"/>
    <property type="match status" value="1"/>
</dbReference>
<dbReference type="InterPro" id="IPR050121">
    <property type="entry name" value="Cytochrome_P450_monoxygenase"/>
</dbReference>
<dbReference type="GO" id="GO:0032259">
    <property type="term" value="P:methylation"/>
    <property type="evidence" value="ECO:0007669"/>
    <property type="project" value="UniProtKB-KW"/>
</dbReference>
<dbReference type="GO" id="GO:0008168">
    <property type="term" value="F:methyltransferase activity"/>
    <property type="evidence" value="ECO:0007669"/>
    <property type="project" value="UniProtKB-KW"/>
</dbReference>
<evidence type="ECO:0000313" key="7">
    <source>
        <dbReference type="EMBL" id="CCX34729.1"/>
    </source>
</evidence>
<keyword evidence="4 5" id="KW-0349">Heme</keyword>
<evidence type="ECO:0000313" key="8">
    <source>
        <dbReference type="Proteomes" id="UP000018144"/>
    </source>
</evidence>
<keyword evidence="6" id="KW-1133">Transmembrane helix</keyword>
<dbReference type="OMA" id="MPQYDEV"/>
<dbReference type="PROSITE" id="PS00086">
    <property type="entry name" value="CYTOCHROME_P450"/>
    <property type="match status" value="1"/>
</dbReference>
<dbReference type="eggNOG" id="KOG0156">
    <property type="taxonomic scope" value="Eukaryota"/>
</dbReference>
<comment type="similarity">
    <text evidence="5">Belongs to the cytochrome P450 family.</text>
</comment>
<dbReference type="GO" id="GO:0016705">
    <property type="term" value="F:oxidoreductase activity, acting on paired donors, with incorporation or reduction of molecular oxygen"/>
    <property type="evidence" value="ECO:0007669"/>
    <property type="project" value="InterPro"/>
</dbReference>
<dbReference type="STRING" id="1076935.U4LSV3"/>
<evidence type="ECO:0000256" key="6">
    <source>
        <dbReference type="SAM" id="Phobius"/>
    </source>
</evidence>
<dbReference type="GO" id="GO:0004497">
    <property type="term" value="F:monooxygenase activity"/>
    <property type="evidence" value="ECO:0007669"/>
    <property type="project" value="UniProtKB-KW"/>
</dbReference>
<dbReference type="SUPFAM" id="SSF48264">
    <property type="entry name" value="Cytochrome P450"/>
    <property type="match status" value="1"/>
</dbReference>
<feature type="transmembrane region" description="Helical" evidence="6">
    <location>
        <begin position="20"/>
        <end position="38"/>
    </location>
</feature>
<feature type="binding site" description="axial binding residue" evidence="4">
    <location>
        <position position="460"/>
    </location>
    <ligand>
        <name>heme</name>
        <dbReference type="ChEBI" id="CHEBI:30413"/>
    </ligand>
    <ligandPart>
        <name>Fe</name>
        <dbReference type="ChEBI" id="CHEBI:18248"/>
    </ligandPart>
</feature>
<organism evidence="7 8">
    <name type="scientific">Pyronema omphalodes (strain CBS 100304)</name>
    <name type="common">Pyronema confluens</name>
    <dbReference type="NCBI Taxonomy" id="1076935"/>
    <lineage>
        <taxon>Eukaryota</taxon>
        <taxon>Fungi</taxon>
        <taxon>Dikarya</taxon>
        <taxon>Ascomycota</taxon>
        <taxon>Pezizomycotina</taxon>
        <taxon>Pezizomycetes</taxon>
        <taxon>Pezizales</taxon>
        <taxon>Pyronemataceae</taxon>
        <taxon>Pyronema</taxon>
    </lineage>
</organism>
<dbReference type="Pfam" id="PF00067">
    <property type="entry name" value="p450"/>
    <property type="match status" value="1"/>
</dbReference>
<dbReference type="InterPro" id="IPR001128">
    <property type="entry name" value="Cyt_P450"/>
</dbReference>
<reference evidence="7 8" key="1">
    <citation type="journal article" date="2013" name="PLoS Genet.">
        <title>The genome and development-dependent transcriptomes of Pyronema confluens: a window into fungal evolution.</title>
        <authorList>
            <person name="Traeger S."/>
            <person name="Altegoer F."/>
            <person name="Freitag M."/>
            <person name="Gabaldon T."/>
            <person name="Kempken F."/>
            <person name="Kumar A."/>
            <person name="Marcet-Houben M."/>
            <person name="Poggeler S."/>
            <person name="Stajich J.E."/>
            <person name="Nowrousian M."/>
        </authorList>
    </citation>
    <scope>NUCLEOTIDE SEQUENCE [LARGE SCALE GENOMIC DNA]</scope>
    <source>
        <strain evidence="8">CBS 100304</strain>
        <tissue evidence="7">Vegetative mycelium</tissue>
    </source>
</reference>
<dbReference type="Gene3D" id="1.10.630.10">
    <property type="entry name" value="Cytochrome P450"/>
    <property type="match status" value="1"/>
</dbReference>
<evidence type="ECO:0000256" key="2">
    <source>
        <dbReference type="ARBA" id="ARBA00022723"/>
    </source>
</evidence>
<keyword evidence="6" id="KW-0472">Membrane</keyword>
<keyword evidence="3 4" id="KW-0408">Iron</keyword>
<keyword evidence="6" id="KW-0812">Transmembrane</keyword>
<dbReference type="GO" id="GO:0020037">
    <property type="term" value="F:heme binding"/>
    <property type="evidence" value="ECO:0007669"/>
    <property type="project" value="InterPro"/>
</dbReference>
<dbReference type="CDD" id="cd11060">
    <property type="entry name" value="CYP57A1-like"/>
    <property type="match status" value="1"/>
</dbReference>
<comment type="cofactor">
    <cofactor evidence="1 4">
        <name>heme</name>
        <dbReference type="ChEBI" id="CHEBI:30413"/>
    </cofactor>
</comment>
<dbReference type="InterPro" id="IPR036396">
    <property type="entry name" value="Cyt_P450_sf"/>
</dbReference>
<dbReference type="GO" id="GO:0005506">
    <property type="term" value="F:iron ion binding"/>
    <property type="evidence" value="ECO:0007669"/>
    <property type="project" value="InterPro"/>
</dbReference>
<dbReference type="OrthoDB" id="3934656at2759"/>
<dbReference type="PRINTS" id="PR00463">
    <property type="entry name" value="EP450I"/>
</dbReference>
<keyword evidence="5" id="KW-0503">Monooxygenase</keyword>
<keyword evidence="2 4" id="KW-0479">Metal-binding</keyword>
<keyword evidence="7" id="KW-0808">Transferase</keyword>
<evidence type="ECO:0000256" key="4">
    <source>
        <dbReference type="PIRSR" id="PIRSR602401-1"/>
    </source>
</evidence>
<keyword evidence="8" id="KW-1185">Reference proteome</keyword>
<evidence type="ECO:0000256" key="1">
    <source>
        <dbReference type="ARBA" id="ARBA00001971"/>
    </source>
</evidence>
<proteinExistence type="inferred from homology"/>
<dbReference type="InterPro" id="IPR017972">
    <property type="entry name" value="Cyt_P450_CS"/>
</dbReference>
<accession>U4LSV3</accession>
<dbReference type="PANTHER" id="PTHR24305">
    <property type="entry name" value="CYTOCHROME P450"/>
    <property type="match status" value="1"/>
</dbReference>
<evidence type="ECO:0000256" key="5">
    <source>
        <dbReference type="RuleBase" id="RU000461"/>
    </source>
</evidence>
<gene>
    <name evidence="7" type="ORF">PCON_04236</name>
</gene>
<sequence>MESVKQQEAGTLLGQLSVGRIFVAIFAILAINIAHTIIKTRYFHPLSKFPGPFWASVSRLWITYHNLTGKEHEVLYDLHKKYGPVIRITPTMLMCSDPKMLPVIYHSHADKADHYVTGSFGKTPSVFNIQPHKVHAAARRKIAQPYAFSAIKPMETLVDVRIDEWTSKLEANFAAGNKKFDFAAWATVSFFAYDVISELAFGKALGFVAKGYDIDNLIRSFHEGLPAFGFLCRLHPFTKWIKTTWIADKYMIPQPGDSTGIGNIMSFRDQLIDERIAENKANPNNDRRDLLQSFLKARDVKDGIHMDDLKAETLLVLLAGSDTTATEFQAVMIDILKNPKVYERLMAEIDAAPLSRIPTYDEALEHCPYYIACVKEAMRLCPAAPNMFPRVVASGGLQLYGKFAPEGTEITCNPYITHRNKEMYGEDAEEFRPERWLDNAEKVAEWEKHDFGFGFGSRKCLGQSIALMELYKAPLQFFRHFRPRLVNEINPSRYIVAGGVSRHTDLWLTIEKRA</sequence>
<dbReference type="PRINTS" id="PR00385">
    <property type="entry name" value="P450"/>
</dbReference>
<protein>
    <submittedName>
        <fullName evidence="7">Similar to Pisatin demethylase acc. no. P38364</fullName>
    </submittedName>
</protein>
<dbReference type="AlphaFoldDB" id="U4LSV3"/>
<dbReference type="InterPro" id="IPR002401">
    <property type="entry name" value="Cyt_P450_E_grp-I"/>
</dbReference>
<evidence type="ECO:0000256" key="3">
    <source>
        <dbReference type="ARBA" id="ARBA00023004"/>
    </source>
</evidence>
<keyword evidence="5" id="KW-0560">Oxidoreductase</keyword>
<keyword evidence="7" id="KW-0489">Methyltransferase</keyword>